<dbReference type="PANTHER" id="PTHR33977">
    <property type="entry name" value="ZINC ION BINDING PROTEIN"/>
    <property type="match status" value="1"/>
</dbReference>
<organism evidence="2 3">
    <name type="scientific">Trichonephila inaurata madagascariensis</name>
    <dbReference type="NCBI Taxonomy" id="2747483"/>
    <lineage>
        <taxon>Eukaryota</taxon>
        <taxon>Metazoa</taxon>
        <taxon>Ecdysozoa</taxon>
        <taxon>Arthropoda</taxon>
        <taxon>Chelicerata</taxon>
        <taxon>Arachnida</taxon>
        <taxon>Araneae</taxon>
        <taxon>Araneomorphae</taxon>
        <taxon>Entelegynae</taxon>
        <taxon>Araneoidea</taxon>
        <taxon>Nephilidae</taxon>
        <taxon>Trichonephila</taxon>
        <taxon>Trichonephila inaurata</taxon>
    </lineage>
</organism>
<evidence type="ECO:0000313" key="3">
    <source>
        <dbReference type="Proteomes" id="UP000886998"/>
    </source>
</evidence>
<gene>
    <name evidence="2" type="ORF">TNIN_95161</name>
</gene>
<evidence type="ECO:0000313" key="2">
    <source>
        <dbReference type="EMBL" id="GFS55724.1"/>
    </source>
</evidence>
<dbReference type="PANTHER" id="PTHR33977:SF1">
    <property type="entry name" value="ZINC ION BINDING PROTEIN"/>
    <property type="match status" value="1"/>
</dbReference>
<comment type="caution">
    <text evidence="2">The sequence shown here is derived from an EMBL/GenBank/DDBJ whole genome shotgun (WGS) entry which is preliminary data.</text>
</comment>
<keyword evidence="3" id="KW-1185">Reference proteome</keyword>
<dbReference type="Pfam" id="PF10551">
    <property type="entry name" value="MULE"/>
    <property type="match status" value="1"/>
</dbReference>
<dbReference type="OrthoDB" id="6509935at2759"/>
<dbReference type="EMBL" id="BMAV01027049">
    <property type="protein sequence ID" value="GFS55724.1"/>
    <property type="molecule type" value="Genomic_DNA"/>
</dbReference>
<sequence length="533" mass="62410">MKVYEDIESKVTVEFTKTHVGHGIDLGRMKITREEKEDIARKLENKIPRNISLDGILDSNDVVSVNKWIEGLKNREDSPIVLFKDQNIFDETLYPSMKAEDFLLVIMNSSQKDMLKFYGNDTICLDFTHGMNAYGFDLATLLVLDDKREGFPAAFILSNRQDSTALTLAFAAIKEHTCISPRVLMTDDSESFYNAWKIVFGIPEKRLLCTWHVDRSWRRSISRLITKKEIQVEAYKIVRSLLVETDEAAFNIMLKEALKMFDEKEEMKEFKRYFELTYSKRSEVWAYCHRKWYGINTNMHIESMHKTIKYVYLQGKKVKRLDKALFSLMKFVRDRVFDRLISLEKGKISSKISQLRKRHKVGQHLTSLCIQNNEEWSVSSTRGKDIYIVKRNVTCSKECTLMCRECNHCLHNFTCTCIDIAVQWNMCKHIHFICSQNLNKINSTILEERLSLDSRITDEEMIICENRKVLEKEAHVDNLRATSTWTEISKEEFQKECMQLINKASPEQYDNVLTLLRNTIDSSHLFPEAIQEL</sequence>
<evidence type="ECO:0000259" key="1">
    <source>
        <dbReference type="Pfam" id="PF10551"/>
    </source>
</evidence>
<protein>
    <recommendedName>
        <fullName evidence="1">MULE transposase domain-containing protein</fullName>
    </recommendedName>
</protein>
<name>A0A8X6JS25_9ARAC</name>
<accession>A0A8X6JS25</accession>
<proteinExistence type="predicted"/>
<dbReference type="Proteomes" id="UP000886998">
    <property type="component" value="Unassembled WGS sequence"/>
</dbReference>
<dbReference type="InterPro" id="IPR018289">
    <property type="entry name" value="MULE_transposase_dom"/>
</dbReference>
<reference evidence="2" key="1">
    <citation type="submission" date="2020-08" db="EMBL/GenBank/DDBJ databases">
        <title>Multicomponent nature underlies the extraordinary mechanical properties of spider dragline silk.</title>
        <authorList>
            <person name="Kono N."/>
            <person name="Nakamura H."/>
            <person name="Mori M."/>
            <person name="Yoshida Y."/>
            <person name="Ohtoshi R."/>
            <person name="Malay A.D."/>
            <person name="Moran D.A.P."/>
            <person name="Tomita M."/>
            <person name="Numata K."/>
            <person name="Arakawa K."/>
        </authorList>
    </citation>
    <scope>NUCLEOTIDE SEQUENCE</scope>
</reference>
<feature type="domain" description="MULE transposase" evidence="1">
    <location>
        <begin position="123"/>
        <end position="213"/>
    </location>
</feature>
<dbReference type="AlphaFoldDB" id="A0A8X6JS25"/>